<keyword evidence="1" id="KW-0408">Iron</keyword>
<keyword evidence="1" id="KW-0479">Metal-binding</keyword>
<accession>A0A2M8VQ97</accession>
<dbReference type="HAMAP" id="MF_02093">
    <property type="entry name" value="Beta_carotene_diox"/>
    <property type="match status" value="1"/>
</dbReference>
<name>A0A2M8VQ97_9BURK</name>
<dbReference type="GO" id="GO:0016121">
    <property type="term" value="P:carotene catabolic process"/>
    <property type="evidence" value="ECO:0007669"/>
    <property type="project" value="UniProtKB-UniRule"/>
</dbReference>
<protein>
    <recommendedName>
        <fullName evidence="1">Probable beta-carotene 15,15'-dioxygenase</fullName>
        <ecNumber evidence="1">1.13.11.63</ecNumber>
    </recommendedName>
</protein>
<keyword evidence="1" id="KW-0560">Oxidoreductase</keyword>
<sequence>MNLRLQGQLFCTFSFFVILVYLLGFSLDKKVEWLVLIALITLLGIPHGALDAILAKPLYKINSPMQWLIFLTAYLALAAAVVLIWWAAPTFFLIGFLIISAIHFSTDIEGHFSRIYRFTYGSCILVLPALLYAPEMHILFAFVAGEEAANMVMAGLRPIAIPWLIASIFLAVAHIRKDRFSSVEFLAVIAVASFLPPLLAFTIFFCGMHGPRHIMRAYRFANLDSGTALLKAMILPMIFVLGAFISAWVLFPSTQLDGQLIQILFVILAALTVPHMLVIDRLSHASSSGY</sequence>
<keyword evidence="1" id="KW-0812">Transmembrane</keyword>
<feature type="transmembrane region" description="Helical" evidence="1">
    <location>
        <begin position="260"/>
        <end position="279"/>
    </location>
</feature>
<keyword evidence="1" id="KW-1003">Cell membrane</keyword>
<feature type="transmembrane region" description="Helical" evidence="1">
    <location>
        <begin position="33"/>
        <end position="55"/>
    </location>
</feature>
<feature type="transmembrane region" description="Helical" evidence="1">
    <location>
        <begin position="155"/>
        <end position="173"/>
    </location>
</feature>
<gene>
    <name evidence="2" type="ORF">B0G85_1401</name>
</gene>
<feature type="transmembrane region" description="Helical" evidence="1">
    <location>
        <begin position="67"/>
        <end position="99"/>
    </location>
</feature>
<comment type="function">
    <text evidence="1">Catalyzes the cleavage of beta-carotene at its central double bond (15,15') to yield two molecules of all-trans-retinal.</text>
</comment>
<feature type="binding site" evidence="1">
    <location>
        <position position="209"/>
    </location>
    <ligand>
        <name>Fe cation</name>
        <dbReference type="ChEBI" id="CHEBI:24875"/>
    </ligand>
</feature>
<comment type="similarity">
    <text evidence="1">Belongs to the Brp/Blh beta-carotene diooxygenase family.</text>
</comment>
<dbReference type="EMBL" id="PGTX01000003">
    <property type="protein sequence ID" value="PJI79296.1"/>
    <property type="molecule type" value="Genomic_DNA"/>
</dbReference>
<keyword evidence="1" id="KW-1133">Transmembrane helix</keyword>
<dbReference type="Proteomes" id="UP000229366">
    <property type="component" value="Unassembled WGS sequence"/>
</dbReference>
<keyword evidence="2" id="KW-0503">Monooxygenase</keyword>
<feature type="transmembrane region" description="Helical" evidence="1">
    <location>
        <begin position="228"/>
        <end position="248"/>
    </location>
</feature>
<dbReference type="Pfam" id="PF15461">
    <property type="entry name" value="BCD"/>
    <property type="match status" value="1"/>
</dbReference>
<feature type="transmembrane region" description="Helical" evidence="1">
    <location>
        <begin position="185"/>
        <end position="207"/>
    </location>
</feature>
<organism evidence="2 3">
    <name type="scientific">Polynucleobacter brandtiae</name>
    <dbReference type="NCBI Taxonomy" id="1938816"/>
    <lineage>
        <taxon>Bacteria</taxon>
        <taxon>Pseudomonadati</taxon>
        <taxon>Pseudomonadota</taxon>
        <taxon>Betaproteobacteria</taxon>
        <taxon>Burkholderiales</taxon>
        <taxon>Burkholderiaceae</taxon>
        <taxon>Polynucleobacter</taxon>
    </lineage>
</organism>
<evidence type="ECO:0000313" key="2">
    <source>
        <dbReference type="EMBL" id="PJI79296.1"/>
    </source>
</evidence>
<dbReference type="EC" id="1.13.11.63" evidence="1"/>
<comment type="cofactor">
    <cofactor evidence="1">
        <name>Fe(2+)</name>
        <dbReference type="ChEBI" id="CHEBI:29033"/>
    </cofactor>
</comment>
<feature type="transmembrane region" description="Helical" evidence="1">
    <location>
        <begin position="119"/>
        <end position="143"/>
    </location>
</feature>
<dbReference type="GO" id="GO:0004497">
    <property type="term" value="F:monooxygenase activity"/>
    <property type="evidence" value="ECO:0007669"/>
    <property type="project" value="UniProtKB-KW"/>
</dbReference>
<comment type="subcellular location">
    <subcellularLocation>
        <location evidence="1">Cell membrane</location>
        <topology evidence="1">Multi-pass membrane protein</topology>
    </subcellularLocation>
</comment>
<feature type="binding site" evidence="1">
    <location>
        <position position="213"/>
    </location>
    <ligand>
        <name>Fe cation</name>
        <dbReference type="ChEBI" id="CHEBI:24875"/>
    </ligand>
</feature>
<feature type="transmembrane region" description="Helical" evidence="1">
    <location>
        <begin position="7"/>
        <end position="27"/>
    </location>
</feature>
<keyword evidence="1" id="KW-0223">Dioxygenase</keyword>
<evidence type="ECO:0000313" key="3">
    <source>
        <dbReference type="Proteomes" id="UP000229366"/>
    </source>
</evidence>
<comment type="caution">
    <text evidence="2">The sequence shown here is derived from an EMBL/GenBank/DDBJ whole genome shotgun (WGS) entry which is preliminary data.</text>
</comment>
<dbReference type="GO" id="GO:0005886">
    <property type="term" value="C:plasma membrane"/>
    <property type="evidence" value="ECO:0007669"/>
    <property type="project" value="UniProtKB-SubCell"/>
</dbReference>
<feature type="binding site" evidence="1">
    <location>
        <position position="47"/>
    </location>
    <ligand>
        <name>Fe cation</name>
        <dbReference type="ChEBI" id="CHEBI:24875"/>
    </ligand>
</feature>
<dbReference type="GO" id="GO:0005506">
    <property type="term" value="F:iron ion binding"/>
    <property type="evidence" value="ECO:0007669"/>
    <property type="project" value="UniProtKB-UniRule"/>
</dbReference>
<dbReference type="RefSeq" id="WP_100379718.1">
    <property type="nucleotide sequence ID" value="NZ_CBCSBW010000003.1"/>
</dbReference>
<dbReference type="InterPro" id="IPR022270">
    <property type="entry name" value="Blh_diox"/>
</dbReference>
<dbReference type="AlphaFoldDB" id="A0A2M8VQ97"/>
<proteinExistence type="inferred from homology"/>
<evidence type="ECO:0000256" key="1">
    <source>
        <dbReference type="HAMAP-Rule" id="MF_02093"/>
    </source>
</evidence>
<dbReference type="GO" id="GO:0003834">
    <property type="term" value="F:beta-carotene 15,15'-dioxygenase activity"/>
    <property type="evidence" value="ECO:0007669"/>
    <property type="project" value="UniProtKB-EC"/>
</dbReference>
<feature type="binding site" evidence="1">
    <location>
        <position position="103"/>
    </location>
    <ligand>
        <name>Fe cation</name>
        <dbReference type="ChEBI" id="CHEBI:24875"/>
    </ligand>
</feature>
<keyword evidence="3" id="KW-1185">Reference proteome</keyword>
<keyword evidence="1" id="KW-0472">Membrane</keyword>
<reference evidence="2 3" key="1">
    <citation type="submission" date="2017-11" db="EMBL/GenBank/DDBJ databases">
        <title>Genomic Encyclopedia of Type Strains, Phase III (KMG-III): the genomes of soil and plant-associated and newly described type strains.</title>
        <authorList>
            <person name="Whitman W."/>
        </authorList>
    </citation>
    <scope>NUCLEOTIDE SEQUENCE [LARGE SCALE GENOMIC DNA]</scope>
    <source>
        <strain evidence="2 3">UB-Domo-W1</strain>
    </source>
</reference>
<dbReference type="NCBIfam" id="TIGR03753">
    <property type="entry name" value="blh_monoox"/>
    <property type="match status" value="1"/>
</dbReference>
<dbReference type="OrthoDB" id="8779153at2"/>
<dbReference type="GO" id="GO:0010436">
    <property type="term" value="F:carotenoid dioxygenase activity"/>
    <property type="evidence" value="ECO:0007669"/>
    <property type="project" value="UniProtKB-UniRule"/>
</dbReference>
<comment type="catalytic activity">
    <reaction evidence="1">
        <text>all-trans-beta-carotene + O2 = 2 all-trans-retinal</text>
        <dbReference type="Rhea" id="RHEA:32887"/>
        <dbReference type="ChEBI" id="CHEBI:15379"/>
        <dbReference type="ChEBI" id="CHEBI:17579"/>
        <dbReference type="ChEBI" id="CHEBI:17898"/>
        <dbReference type="EC" id="1.13.11.63"/>
    </reaction>
</comment>